<comment type="caution">
    <text evidence="2">The sequence shown here is derived from an EMBL/GenBank/DDBJ whole genome shotgun (WGS) entry which is preliminary data.</text>
</comment>
<evidence type="ECO:0000313" key="3">
    <source>
        <dbReference type="Proteomes" id="UP000294963"/>
    </source>
</evidence>
<gene>
    <name evidence="2" type="ORF">EC844_12614</name>
</gene>
<proteinExistence type="predicted"/>
<evidence type="ECO:0000256" key="1">
    <source>
        <dbReference type="SAM" id="Coils"/>
    </source>
</evidence>
<accession>A0A4R1XII4</accession>
<sequence>MSRNTTVSLTLQIRGNAGRELTRISEQQVRSTTKINQQWTQIGNAQARFTNTARAGASATRDTSRASDQLLRTNRLLEGVLRQQAIQTRIQSQSLRNQTRDYQTQLNSLRQQVAEANRLRQQLEQAGRANRGAGGGGGGMQTTAGIVGGTYAGGSIVSNYLDDPRQYMKQISLATDTSLAGKKLSVKAFNNKSNEMEGFVRQSAIQGGSTPQQLVQALNTLVASNVYEFDELKNVLMQVSRTAFAGGANPDDIALMTIAQRNFGLTNLGQANDQAMKAGQLGSFELRDMARYMPDLLTQGRNAGYIGDKGYRDLLSMMQLSKKTAGTAEGAAVNMSDLLGSFSQYHLGLSFAKHIKVQKGDPIAAYGVSKKRKGFDWPTYATNMREQGVGEVEAAAILMNRQMENSPLYRKYRDKAQVALKSNNNAEYLENVQAATQIAAQAEVGKIFHNKQALMAFMGVTMNMESGGFKDQLDQGIKDSNGAIDMSHTWQAAQEYAKDNSFDTSRFNAKVDVYNGNAGWLGDLKQGLADFASSNAGVAAAASAAVVGLTAVAAAGGIAALAMRGGGGAATAGAAGASQFSRVMPWLKKAAIPITVAAGAYGIYDTATDDSLSQYQKNVKQAGIVGGTGGAIAGGIAGAKLGALGGAAIGSIVPVVGTAAGAAVGGALGGIAGGIGGWWAGDKGGEAFGEYFNEQHGIMEEQNQLIEQQSQYTQQLLGKMDNLISATNNIKPTVNFGGGSLLDMMSNNAATQEKRHGAPTIPFMLQPR</sequence>
<evidence type="ECO:0008006" key="4">
    <source>
        <dbReference type="Google" id="ProtNLM"/>
    </source>
</evidence>
<reference evidence="2 3" key="1">
    <citation type="submission" date="2019-03" db="EMBL/GenBank/DDBJ databases">
        <title>Genomic analyses of the natural microbiome of Caenorhabditis elegans.</title>
        <authorList>
            <person name="Samuel B."/>
        </authorList>
    </citation>
    <scope>NUCLEOTIDE SEQUENCE [LARGE SCALE GENOMIC DNA]</scope>
    <source>
        <strain evidence="2 3">JUb89</strain>
    </source>
</reference>
<feature type="coiled-coil region" evidence="1">
    <location>
        <begin position="92"/>
        <end position="129"/>
    </location>
</feature>
<dbReference type="Proteomes" id="UP000294963">
    <property type="component" value="Unassembled WGS sequence"/>
</dbReference>
<protein>
    <recommendedName>
        <fullName evidence="4">Phage-related minor tail protein</fullName>
    </recommendedName>
</protein>
<evidence type="ECO:0000313" key="2">
    <source>
        <dbReference type="EMBL" id="TCM61860.1"/>
    </source>
</evidence>
<keyword evidence="3" id="KW-1185">Reference proteome</keyword>
<dbReference type="AlphaFoldDB" id="A0A4R1XII4"/>
<name>A0A4R1XII4_ACICA</name>
<keyword evidence="1" id="KW-0175">Coiled coil</keyword>
<organism evidence="2 3">
    <name type="scientific">Acinetobacter calcoaceticus</name>
    <dbReference type="NCBI Taxonomy" id="471"/>
    <lineage>
        <taxon>Bacteria</taxon>
        <taxon>Pseudomonadati</taxon>
        <taxon>Pseudomonadota</taxon>
        <taxon>Gammaproteobacteria</taxon>
        <taxon>Moraxellales</taxon>
        <taxon>Moraxellaceae</taxon>
        <taxon>Acinetobacter</taxon>
        <taxon>Acinetobacter calcoaceticus/baumannii complex</taxon>
    </lineage>
</organism>
<dbReference type="EMBL" id="SLVJ01000026">
    <property type="protein sequence ID" value="TCM61860.1"/>
    <property type="molecule type" value="Genomic_DNA"/>
</dbReference>